<dbReference type="AlphaFoldDB" id="A0A5N6UUK6"/>
<feature type="region of interest" description="Disordered" evidence="1">
    <location>
        <begin position="1"/>
        <end position="50"/>
    </location>
</feature>
<dbReference type="EMBL" id="ML738630">
    <property type="protein sequence ID" value="KAE8162319.1"/>
    <property type="molecule type" value="Genomic_DNA"/>
</dbReference>
<evidence type="ECO:0000313" key="2">
    <source>
        <dbReference type="EMBL" id="KAE8162319.1"/>
    </source>
</evidence>
<name>A0A5N6UUK6_ASPTM</name>
<dbReference type="Proteomes" id="UP000326950">
    <property type="component" value="Unassembled WGS sequence"/>
</dbReference>
<protein>
    <submittedName>
        <fullName evidence="2">Uncharacterized protein</fullName>
    </submittedName>
</protein>
<sequence length="61" mass="6958">MPRTLPWLTDTGNSKSSKDSKPKRTVKEKSDINKDSDATPRARARDSSPKKRDFFKSCIVF</sequence>
<organism evidence="2 3">
    <name type="scientific">Aspergillus tamarii</name>
    <dbReference type="NCBI Taxonomy" id="41984"/>
    <lineage>
        <taxon>Eukaryota</taxon>
        <taxon>Fungi</taxon>
        <taxon>Dikarya</taxon>
        <taxon>Ascomycota</taxon>
        <taxon>Pezizomycotina</taxon>
        <taxon>Eurotiomycetes</taxon>
        <taxon>Eurotiomycetidae</taxon>
        <taxon>Eurotiales</taxon>
        <taxon>Aspergillaceae</taxon>
        <taxon>Aspergillus</taxon>
        <taxon>Aspergillus subgen. Circumdati</taxon>
    </lineage>
</organism>
<gene>
    <name evidence="2" type="ORF">BDV40DRAFT_265394</name>
</gene>
<evidence type="ECO:0000313" key="3">
    <source>
        <dbReference type="Proteomes" id="UP000326950"/>
    </source>
</evidence>
<proteinExistence type="predicted"/>
<evidence type="ECO:0000256" key="1">
    <source>
        <dbReference type="SAM" id="MobiDB-lite"/>
    </source>
</evidence>
<accession>A0A5N6UUK6</accession>
<keyword evidence="3" id="KW-1185">Reference proteome</keyword>
<feature type="compositionally biased region" description="Basic and acidic residues" evidence="1">
    <location>
        <begin position="16"/>
        <end position="50"/>
    </location>
</feature>
<reference evidence="2 3" key="1">
    <citation type="submission" date="2019-04" db="EMBL/GenBank/DDBJ databases">
        <title>Friends and foes A comparative genomics study of 23 Aspergillus species from section Flavi.</title>
        <authorList>
            <consortium name="DOE Joint Genome Institute"/>
            <person name="Kjaerbolling I."/>
            <person name="Vesth T."/>
            <person name="Frisvad J.C."/>
            <person name="Nybo J.L."/>
            <person name="Theobald S."/>
            <person name="Kildgaard S."/>
            <person name="Isbrandt T."/>
            <person name="Kuo A."/>
            <person name="Sato A."/>
            <person name="Lyhne E.K."/>
            <person name="Kogle M.E."/>
            <person name="Wiebenga A."/>
            <person name="Kun R.S."/>
            <person name="Lubbers R.J."/>
            <person name="Makela M.R."/>
            <person name="Barry K."/>
            <person name="Chovatia M."/>
            <person name="Clum A."/>
            <person name="Daum C."/>
            <person name="Haridas S."/>
            <person name="He G."/>
            <person name="LaButti K."/>
            <person name="Lipzen A."/>
            <person name="Mondo S."/>
            <person name="Riley R."/>
            <person name="Salamov A."/>
            <person name="Simmons B.A."/>
            <person name="Magnuson J.K."/>
            <person name="Henrissat B."/>
            <person name="Mortensen U.H."/>
            <person name="Larsen T.O."/>
            <person name="Devries R.P."/>
            <person name="Grigoriev I.V."/>
            <person name="Machida M."/>
            <person name="Baker S.E."/>
            <person name="Andersen M.R."/>
        </authorList>
    </citation>
    <scope>NUCLEOTIDE SEQUENCE [LARGE SCALE GENOMIC DNA]</scope>
    <source>
        <strain evidence="2 3">CBS 117626</strain>
    </source>
</reference>